<reference evidence="1 2" key="1">
    <citation type="submission" date="2021-06" db="EMBL/GenBank/DDBJ databases">
        <title>Caerostris extrusa draft genome.</title>
        <authorList>
            <person name="Kono N."/>
            <person name="Arakawa K."/>
        </authorList>
    </citation>
    <scope>NUCLEOTIDE SEQUENCE [LARGE SCALE GENOMIC DNA]</scope>
</reference>
<comment type="caution">
    <text evidence="1">The sequence shown here is derived from an EMBL/GenBank/DDBJ whole genome shotgun (WGS) entry which is preliminary data.</text>
</comment>
<protein>
    <submittedName>
        <fullName evidence="1">Uncharacterized protein</fullName>
    </submittedName>
</protein>
<evidence type="ECO:0000313" key="1">
    <source>
        <dbReference type="EMBL" id="GIZ00078.1"/>
    </source>
</evidence>
<accession>A0AAV4XYQ6</accession>
<dbReference type="EMBL" id="BPLR01018500">
    <property type="protein sequence ID" value="GIZ00078.1"/>
    <property type="molecule type" value="Genomic_DNA"/>
</dbReference>
<name>A0AAV4XYQ6_CAEEX</name>
<organism evidence="1 2">
    <name type="scientific">Caerostris extrusa</name>
    <name type="common">Bark spider</name>
    <name type="synonym">Caerostris bankana</name>
    <dbReference type="NCBI Taxonomy" id="172846"/>
    <lineage>
        <taxon>Eukaryota</taxon>
        <taxon>Metazoa</taxon>
        <taxon>Ecdysozoa</taxon>
        <taxon>Arthropoda</taxon>
        <taxon>Chelicerata</taxon>
        <taxon>Arachnida</taxon>
        <taxon>Araneae</taxon>
        <taxon>Araneomorphae</taxon>
        <taxon>Entelegynae</taxon>
        <taxon>Araneoidea</taxon>
        <taxon>Araneidae</taxon>
        <taxon>Caerostris</taxon>
    </lineage>
</organism>
<dbReference type="AlphaFoldDB" id="A0AAV4XYQ6"/>
<dbReference type="Proteomes" id="UP001054945">
    <property type="component" value="Unassembled WGS sequence"/>
</dbReference>
<keyword evidence="2" id="KW-1185">Reference proteome</keyword>
<sequence length="188" mass="21720">MIGGQGRLITRSFPSPPGTACHTRTTIALFGRLPLHRPPISLLDGLPDFFHDKFQSGLQTYEWIYQELACLPAKTEENCKKDIQCIMCWETCEMLLENFEIWGPMCDTPKVCDYGVTWMPNSLQNTVQYQFLKENDGVMPLAIKTTFNPKTMRFTLEWIPENLIDSDTTILYTVLFRDKGQDWQKIAQ</sequence>
<proteinExistence type="predicted"/>
<feature type="non-terminal residue" evidence="1">
    <location>
        <position position="188"/>
    </location>
</feature>
<evidence type="ECO:0000313" key="2">
    <source>
        <dbReference type="Proteomes" id="UP001054945"/>
    </source>
</evidence>
<gene>
    <name evidence="1" type="primary">AVEN_251608_1</name>
    <name evidence="1" type="ORF">CEXT_282981</name>
</gene>